<evidence type="ECO:0000256" key="5">
    <source>
        <dbReference type="ARBA" id="ARBA00049288"/>
    </source>
</evidence>
<dbReference type="Pfam" id="PF00285">
    <property type="entry name" value="Citrate_synt"/>
    <property type="match status" value="1"/>
</dbReference>
<evidence type="ECO:0000256" key="2">
    <source>
        <dbReference type="ARBA" id="ARBA00010566"/>
    </source>
</evidence>
<comment type="pathway">
    <text evidence="1">Carbohydrate metabolism; tricarboxylic acid cycle.</text>
</comment>
<dbReference type="PIRSF" id="PIRSF001369">
    <property type="entry name" value="Citrate_synth"/>
    <property type="match status" value="1"/>
</dbReference>
<dbReference type="UniPathway" id="UPA00223"/>
<proteinExistence type="inferred from homology"/>
<dbReference type="InterPro" id="IPR024176">
    <property type="entry name" value="Citrate_synthase_bac-typ"/>
</dbReference>
<name>A0A0N0ZQP3_THESC</name>
<keyword evidence="3" id="KW-0816">Tricarboxylic acid cycle</keyword>
<dbReference type="GO" id="GO:0006099">
    <property type="term" value="P:tricarboxylic acid cycle"/>
    <property type="evidence" value="ECO:0007669"/>
    <property type="project" value="UniProtKB-UniPathway"/>
</dbReference>
<dbReference type="InterPro" id="IPR011278">
    <property type="entry name" value="2-MeCitrate/Citrate_synth_II"/>
</dbReference>
<feature type="active site" evidence="7">
    <location>
        <position position="258"/>
    </location>
</feature>
<accession>A0A0N0ZQP3</accession>
<keyword evidence="4 6" id="KW-0808">Transferase</keyword>
<reference evidence="8 9" key="1">
    <citation type="submission" date="2015-09" db="EMBL/GenBank/DDBJ databases">
        <title>Draft genome sequence of Thermus scotoductus strain K1 isolated from a geothermal spring in Nagorno-Karabakh, Armenia.</title>
        <authorList>
            <person name="Saghatelyan A."/>
            <person name="Poghosyan L."/>
            <person name="Panosyan H."/>
            <person name="Birkeland N.-K."/>
        </authorList>
    </citation>
    <scope>NUCLEOTIDE SEQUENCE [LARGE SCALE GENOMIC DNA]</scope>
    <source>
        <strain evidence="8 9">K1</strain>
    </source>
</reference>
<protein>
    <recommendedName>
        <fullName evidence="6">Citrate synthase</fullName>
    </recommendedName>
</protein>
<dbReference type="NCBIfam" id="TIGR01800">
    <property type="entry name" value="cit_synth_II"/>
    <property type="match status" value="1"/>
</dbReference>
<gene>
    <name evidence="8" type="ORF">AN926_07065</name>
</gene>
<dbReference type="InterPro" id="IPR016142">
    <property type="entry name" value="Citrate_synth-like_lrg_a-sub"/>
</dbReference>
<dbReference type="EMBL" id="LJJR01000018">
    <property type="protein sequence ID" value="KPD30345.1"/>
    <property type="molecule type" value="Genomic_DNA"/>
</dbReference>
<comment type="similarity">
    <text evidence="2 6">Belongs to the citrate synthase family.</text>
</comment>
<dbReference type="Gene3D" id="1.10.580.10">
    <property type="entry name" value="Citrate Synthase, domain 1"/>
    <property type="match status" value="1"/>
</dbReference>
<dbReference type="InterPro" id="IPR016143">
    <property type="entry name" value="Citrate_synth-like_sm_a-sub"/>
</dbReference>
<dbReference type="PATRIC" id="fig|37636.3.peg.483"/>
<dbReference type="PANTHER" id="PTHR11739:SF4">
    <property type="entry name" value="CITRATE SYNTHASE, PEROXISOMAL"/>
    <property type="match status" value="1"/>
</dbReference>
<dbReference type="GO" id="GO:0036440">
    <property type="term" value="F:citrate synthase activity"/>
    <property type="evidence" value="ECO:0007669"/>
    <property type="project" value="UniProtKB-EC"/>
</dbReference>
<dbReference type="SUPFAM" id="SSF48256">
    <property type="entry name" value="Citrate synthase"/>
    <property type="match status" value="1"/>
</dbReference>
<organism evidence="8 9">
    <name type="scientific">Thermus scotoductus</name>
    <dbReference type="NCBI Taxonomy" id="37636"/>
    <lineage>
        <taxon>Bacteria</taxon>
        <taxon>Thermotogati</taxon>
        <taxon>Deinococcota</taxon>
        <taxon>Deinococci</taxon>
        <taxon>Thermales</taxon>
        <taxon>Thermaceae</taxon>
        <taxon>Thermus</taxon>
    </lineage>
</organism>
<evidence type="ECO:0000256" key="4">
    <source>
        <dbReference type="ARBA" id="ARBA00022679"/>
    </source>
</evidence>
<comment type="caution">
    <text evidence="8">The sequence shown here is derived from an EMBL/GenBank/DDBJ whole genome shotgun (WGS) entry which is preliminary data.</text>
</comment>
<evidence type="ECO:0000313" key="9">
    <source>
        <dbReference type="Proteomes" id="UP000053099"/>
    </source>
</evidence>
<evidence type="ECO:0000313" key="8">
    <source>
        <dbReference type="EMBL" id="KPD30345.1"/>
    </source>
</evidence>
<evidence type="ECO:0000256" key="3">
    <source>
        <dbReference type="ARBA" id="ARBA00022532"/>
    </source>
</evidence>
<keyword evidence="8" id="KW-0012">Acyltransferase</keyword>
<comment type="catalytic activity">
    <reaction evidence="5">
        <text>oxaloacetate + acetyl-CoA + H2O = citrate + CoA + H(+)</text>
        <dbReference type="Rhea" id="RHEA:16845"/>
        <dbReference type="ChEBI" id="CHEBI:15377"/>
        <dbReference type="ChEBI" id="CHEBI:15378"/>
        <dbReference type="ChEBI" id="CHEBI:16452"/>
        <dbReference type="ChEBI" id="CHEBI:16947"/>
        <dbReference type="ChEBI" id="CHEBI:57287"/>
        <dbReference type="ChEBI" id="CHEBI:57288"/>
        <dbReference type="EC" id="2.3.3.16"/>
    </reaction>
</comment>
<feature type="active site" evidence="7">
    <location>
        <position position="312"/>
    </location>
</feature>
<dbReference type="AlphaFoldDB" id="A0A0N0ZQP3"/>
<dbReference type="PANTHER" id="PTHR11739">
    <property type="entry name" value="CITRATE SYNTHASE"/>
    <property type="match status" value="1"/>
</dbReference>
<dbReference type="Gene3D" id="1.10.230.10">
    <property type="entry name" value="Cytochrome P450-Terp, domain 2"/>
    <property type="match status" value="1"/>
</dbReference>
<dbReference type="PRINTS" id="PR00143">
    <property type="entry name" value="CITRTSNTHASE"/>
</dbReference>
<dbReference type="Proteomes" id="UP000053099">
    <property type="component" value="Unassembled WGS sequence"/>
</dbReference>
<dbReference type="InterPro" id="IPR036969">
    <property type="entry name" value="Citrate_synthase_sf"/>
</dbReference>
<dbReference type="CDD" id="cd06118">
    <property type="entry name" value="citrate_synt_like_1"/>
    <property type="match status" value="1"/>
</dbReference>
<dbReference type="GO" id="GO:0005829">
    <property type="term" value="C:cytosol"/>
    <property type="evidence" value="ECO:0007669"/>
    <property type="project" value="TreeGrafter"/>
</dbReference>
<evidence type="ECO:0000256" key="6">
    <source>
        <dbReference type="PIRNR" id="PIRNR001369"/>
    </source>
</evidence>
<dbReference type="GO" id="GO:0005975">
    <property type="term" value="P:carbohydrate metabolic process"/>
    <property type="evidence" value="ECO:0007669"/>
    <property type="project" value="TreeGrafter"/>
</dbReference>
<sequence>MEVARGLEGVLFTETRMCFIDGEAGRLYYYGIPIQELAEKSTFEETTFLLLHGRLPKREELEGFKKELARRRALPEHILESFRRYPLSAHPMSFLRTAVSELGMLDPTEGDISQEALYQKGLSLIAKFATIVAANKRLREGKEPLAPREDLSHAANFLYMANGVEPSKEQERLMDAALILHAEHGFNASTFTAIAAFSTETDLYSAITAAVASLKGPRHGGANEAVMKMIREIGTPERAREWVREKLAKKERIMGMGHRVYKAFDPRAGVLEKLARIVAETHGHSTEYQILKIVEEEAGKVLNPRGIYPNVDFYSGVVYSDLGFGLEFFTPIFAVARISGWVGHILEYKALDNRLLRPDAKYTGELDVPYVPLEARA</sequence>
<evidence type="ECO:0000256" key="7">
    <source>
        <dbReference type="PIRSR" id="PIRSR001369-1"/>
    </source>
</evidence>
<dbReference type="InterPro" id="IPR002020">
    <property type="entry name" value="Citrate_synthase"/>
</dbReference>
<evidence type="ECO:0000256" key="1">
    <source>
        <dbReference type="ARBA" id="ARBA00005163"/>
    </source>
</evidence>